<sequence>MNYNNTFYKTTRVLIWQIWIVFFGFATSMAQTSMTKIKDGTVLGTTAEPNLGAILELESESKGFLVPRLNTLQRDAIVSSNRTDGLMIYNKDSGCFNYWSVARDTWLSLCGTPGPAELEIESGQCEKIKVHGTFKQGVYLGEGHYITIPVKVTKAGIYKAKVFTTNGYHFTGEGEFVSPGRYVISLNGLGIPSKGHNNSDECDVLTISLNSKVSSCVETKVCVEKADVSYTINCNDAIQVQGEYFSGKELTSNEKMILTVDVKQVGFWDVKTNKVNGIYFKGSGEFTTTGSQDIELFGVGIPKKASNSNVFTLTSNSDKETSCSSNSVVVKGLSYTVDCENITVNGTYKEGESLTDSHNVVVSVNVKATGSTVIESNTKDGISFSSGQIVFSRLGVQEVILKAKGVPVNSGVKQFTISSSEQQNVDALCGFDIDVQALPVRYTVDCSSLVSQGSYRPKTLMNEDNFISVSLDVQQPGAYELVTDQQNGVLFKAKGTFISQGRHDIILQAEGTPISSGIYQYKIKSRSGEELCNISIGYSRRIMNVLGLGSKSYQPGSATNKESVRAILQASDNFGYNGTVGIDGFNIIDGGDRIQGEQLKALINSKKIDIIIIGYNYWLGQESIAVLKDFITKKKGVLIHAQEKEEQGVKSFINAISHSANTTVSSSNPTIINPIVNIANPILEGPFGDVKGKEVGADLNNSLYVSGFSNDFISLAHQKGDATRSWLLKHKTLGYFFIGDAGWLAGDISQRVGNRWPAAITAKGVPVKKVHSGGIDIYNSILYANIMAWAVEYVDENIDQDFQLN</sequence>
<organism evidence="1 2">
    <name type="scientific">Myroides odoratimimus CIP 101113</name>
    <dbReference type="NCBI Taxonomy" id="883154"/>
    <lineage>
        <taxon>Bacteria</taxon>
        <taxon>Pseudomonadati</taxon>
        <taxon>Bacteroidota</taxon>
        <taxon>Flavobacteriia</taxon>
        <taxon>Flavobacteriales</taxon>
        <taxon>Flavobacteriaceae</taxon>
        <taxon>Myroides</taxon>
    </lineage>
</organism>
<reference evidence="1 2" key="1">
    <citation type="submission" date="2011-11" db="EMBL/GenBank/DDBJ databases">
        <title>The Genome Sequence of Myroides odoratimimus CIP 101113.</title>
        <authorList>
            <person name="Earl A."/>
            <person name="Ward D."/>
            <person name="Feldgarden M."/>
            <person name="Gevers D."/>
            <person name="Huys G."/>
            <person name="Young S.K."/>
            <person name="Zeng Q."/>
            <person name="Gargeya S."/>
            <person name="Fitzgerald M."/>
            <person name="Haas B."/>
            <person name="Abouelleil A."/>
            <person name="Alvarado L."/>
            <person name="Arachchi H.M."/>
            <person name="Berlin A."/>
            <person name="Brown A."/>
            <person name="Chapman S.B."/>
            <person name="Chen Z."/>
            <person name="Dunbar C."/>
            <person name="Freedman E."/>
            <person name="Gearin G."/>
            <person name="Goldberg J."/>
            <person name="Griggs A."/>
            <person name="Gujja S."/>
            <person name="Heiman D."/>
            <person name="Howarth C."/>
            <person name="Larson L."/>
            <person name="Lui A."/>
            <person name="MacDonald P.J.P."/>
            <person name="Montmayeur A."/>
            <person name="Murphy C."/>
            <person name="Neiman D."/>
            <person name="Pearson M."/>
            <person name="Priest M."/>
            <person name="Roberts A."/>
            <person name="Saif S."/>
            <person name="Shea T."/>
            <person name="Shenoy N."/>
            <person name="Sisk P."/>
            <person name="Stolte C."/>
            <person name="Sykes S."/>
            <person name="Wortman J."/>
            <person name="Nusbaum C."/>
            <person name="Birren B."/>
        </authorList>
    </citation>
    <scope>NUCLEOTIDE SEQUENCE [LARGE SCALE GENOMIC DNA]</scope>
    <source>
        <strain evidence="1 2">CIP 101113</strain>
    </source>
</reference>
<gene>
    <name evidence="1" type="ORF">HMPREF9715_02270</name>
</gene>
<dbReference type="RefSeq" id="WP_006263879.1">
    <property type="nucleotide sequence ID" value="NZ_JH590838.1"/>
</dbReference>
<dbReference type="AlphaFoldDB" id="A0AAV3F1W2"/>
<dbReference type="Proteomes" id="UP000004834">
    <property type="component" value="Unassembled WGS sequence"/>
</dbReference>
<protein>
    <submittedName>
        <fullName evidence="1">Uncharacterized protein</fullName>
    </submittedName>
</protein>
<dbReference type="EMBL" id="AGEE01000028">
    <property type="protein sequence ID" value="EHO09905.1"/>
    <property type="molecule type" value="Genomic_DNA"/>
</dbReference>
<evidence type="ECO:0000313" key="1">
    <source>
        <dbReference type="EMBL" id="EHO09905.1"/>
    </source>
</evidence>
<proteinExistence type="predicted"/>
<accession>A0AAV3F1W2</accession>
<name>A0AAV3F1W2_9FLAO</name>
<evidence type="ECO:0000313" key="2">
    <source>
        <dbReference type="Proteomes" id="UP000004834"/>
    </source>
</evidence>
<comment type="caution">
    <text evidence="1">The sequence shown here is derived from an EMBL/GenBank/DDBJ whole genome shotgun (WGS) entry which is preliminary data.</text>
</comment>